<name>A0A9Q1CRT6_HOLLE</name>
<accession>A0A9Q1CRT6</accession>
<comment type="caution">
    <text evidence="1">The sequence shown here is derived from an EMBL/GenBank/DDBJ whole genome shotgun (WGS) entry which is preliminary data.</text>
</comment>
<evidence type="ECO:0000313" key="1">
    <source>
        <dbReference type="EMBL" id="KAJ8049640.1"/>
    </source>
</evidence>
<evidence type="ECO:0000313" key="2">
    <source>
        <dbReference type="Proteomes" id="UP001152320"/>
    </source>
</evidence>
<dbReference type="Proteomes" id="UP001152320">
    <property type="component" value="Chromosome 1"/>
</dbReference>
<keyword evidence="2" id="KW-1185">Reference proteome</keyword>
<organism evidence="1 2">
    <name type="scientific">Holothuria leucospilota</name>
    <name type="common">Black long sea cucumber</name>
    <name type="synonym">Mertensiothuria leucospilota</name>
    <dbReference type="NCBI Taxonomy" id="206669"/>
    <lineage>
        <taxon>Eukaryota</taxon>
        <taxon>Metazoa</taxon>
        <taxon>Echinodermata</taxon>
        <taxon>Eleutherozoa</taxon>
        <taxon>Echinozoa</taxon>
        <taxon>Holothuroidea</taxon>
        <taxon>Aspidochirotacea</taxon>
        <taxon>Aspidochirotida</taxon>
        <taxon>Holothuriidae</taxon>
        <taxon>Holothuria</taxon>
    </lineage>
</organism>
<gene>
    <name evidence="1" type="ORF">HOLleu_02476</name>
</gene>
<reference evidence="1" key="1">
    <citation type="submission" date="2021-10" db="EMBL/GenBank/DDBJ databases">
        <title>Tropical sea cucumber genome reveals ecological adaptation and Cuvierian tubules defense mechanism.</title>
        <authorList>
            <person name="Chen T."/>
        </authorList>
    </citation>
    <scope>NUCLEOTIDE SEQUENCE</scope>
    <source>
        <strain evidence="1">Nanhai2018</strain>
        <tissue evidence="1">Muscle</tissue>
    </source>
</reference>
<proteinExistence type="predicted"/>
<dbReference type="EMBL" id="JAIZAY010000001">
    <property type="protein sequence ID" value="KAJ8049640.1"/>
    <property type="molecule type" value="Genomic_DNA"/>
</dbReference>
<protein>
    <submittedName>
        <fullName evidence="1">Uncharacterized protein</fullName>
    </submittedName>
</protein>
<sequence length="78" mass="9048">MYRHLDHSSGYFAKVKFVDFSSHAFNTILSHILIDKICDYGINFLLDFLTSKVQKVFINGVFSIKGYLQLMYALHKVV</sequence>
<dbReference type="AlphaFoldDB" id="A0A9Q1CRT6"/>